<accession>A0A542DNM9</accession>
<organism evidence="2 3">
    <name type="scientific">Amycolatopsis cihanbeyliensis</name>
    <dbReference type="NCBI Taxonomy" id="1128664"/>
    <lineage>
        <taxon>Bacteria</taxon>
        <taxon>Bacillati</taxon>
        <taxon>Actinomycetota</taxon>
        <taxon>Actinomycetes</taxon>
        <taxon>Pseudonocardiales</taxon>
        <taxon>Pseudonocardiaceae</taxon>
        <taxon>Amycolatopsis</taxon>
    </lineage>
</organism>
<keyword evidence="3" id="KW-1185">Reference proteome</keyword>
<name>A0A542DNM9_AMYCI</name>
<evidence type="ECO:0000313" key="3">
    <source>
        <dbReference type="Proteomes" id="UP000320876"/>
    </source>
</evidence>
<reference evidence="2 3" key="1">
    <citation type="submission" date="2019-06" db="EMBL/GenBank/DDBJ databases">
        <title>Sequencing the genomes of 1000 actinobacteria strains.</title>
        <authorList>
            <person name="Klenk H.-P."/>
        </authorList>
    </citation>
    <scope>NUCLEOTIDE SEQUENCE [LARGE SCALE GENOMIC DNA]</scope>
    <source>
        <strain evidence="2 3">DSM 45679</strain>
    </source>
</reference>
<evidence type="ECO:0000256" key="1">
    <source>
        <dbReference type="SAM" id="MobiDB-lite"/>
    </source>
</evidence>
<feature type="region of interest" description="Disordered" evidence="1">
    <location>
        <begin position="100"/>
        <end position="148"/>
    </location>
</feature>
<evidence type="ECO:0000313" key="2">
    <source>
        <dbReference type="EMBL" id="TQJ04696.1"/>
    </source>
</evidence>
<protein>
    <submittedName>
        <fullName evidence="2">Uncharacterized protein</fullName>
    </submittedName>
</protein>
<dbReference type="EMBL" id="VFML01000001">
    <property type="protein sequence ID" value="TQJ04696.1"/>
    <property type="molecule type" value="Genomic_DNA"/>
</dbReference>
<proteinExistence type="predicted"/>
<gene>
    <name evidence="2" type="ORF">FB471_4503</name>
</gene>
<dbReference type="Proteomes" id="UP000320876">
    <property type="component" value="Unassembled WGS sequence"/>
</dbReference>
<dbReference type="RefSeq" id="WP_142000344.1">
    <property type="nucleotide sequence ID" value="NZ_VFML01000001.1"/>
</dbReference>
<dbReference type="OrthoDB" id="4764451at2"/>
<feature type="compositionally biased region" description="Basic and acidic residues" evidence="1">
    <location>
        <begin position="108"/>
        <end position="117"/>
    </location>
</feature>
<feature type="compositionally biased region" description="Basic residues" evidence="1">
    <location>
        <begin position="139"/>
        <end position="148"/>
    </location>
</feature>
<comment type="caution">
    <text evidence="2">The sequence shown here is derived from an EMBL/GenBank/DDBJ whole genome shotgun (WGS) entry which is preliminary data.</text>
</comment>
<dbReference type="AlphaFoldDB" id="A0A542DNM9"/>
<sequence>MGGGDAAGGSAELARLIDRAGECLLADFQRYYQLDLRDLLRAGSGLSPRRALALVRQLPPESATVAALRGGAEFRGWGPDRYLLARLIDAVKENTHVFIAANSKHKPKPPEPVERPDFAAGRKRRGNSFTAMAGSRIAAVRRKRNKDG</sequence>